<reference evidence="1 2" key="1">
    <citation type="journal article" date="2014" name="Int. J. Syst. Evol. Microbiol.">
        <title>Complete genome sequence of Corynebacterium casei LMG S-19264T (=DSM 44701T), isolated from a smear-ripened cheese.</title>
        <authorList>
            <consortium name="US DOE Joint Genome Institute (JGI-PGF)"/>
            <person name="Walter F."/>
            <person name="Albersmeier A."/>
            <person name="Kalinowski J."/>
            <person name="Ruckert C."/>
        </authorList>
    </citation>
    <scope>NUCLEOTIDE SEQUENCE [LARGE SCALE GENOMIC DNA]</scope>
    <source>
        <strain evidence="1 2">NBRC 111766</strain>
    </source>
</reference>
<evidence type="ECO:0000313" key="1">
    <source>
        <dbReference type="EMBL" id="GLS85773.1"/>
    </source>
</evidence>
<name>A0AA37WZ10_9RHOB</name>
<accession>A0AA37WZ10</accession>
<proteinExistence type="predicted"/>
<organism evidence="1 2">
    <name type="scientific">Cypionkella aquatica</name>
    <dbReference type="NCBI Taxonomy" id="1756042"/>
    <lineage>
        <taxon>Bacteria</taxon>
        <taxon>Pseudomonadati</taxon>
        <taxon>Pseudomonadota</taxon>
        <taxon>Alphaproteobacteria</taxon>
        <taxon>Rhodobacterales</taxon>
        <taxon>Paracoccaceae</taxon>
        <taxon>Cypionkella</taxon>
    </lineage>
</organism>
<dbReference type="Proteomes" id="UP001157355">
    <property type="component" value="Unassembled WGS sequence"/>
</dbReference>
<comment type="caution">
    <text evidence="1">The sequence shown here is derived from an EMBL/GenBank/DDBJ whole genome shotgun (WGS) entry which is preliminary data.</text>
</comment>
<protein>
    <recommendedName>
        <fullName evidence="3">DUF1127 domain-containing protein</fullName>
    </recommendedName>
</protein>
<evidence type="ECO:0000313" key="2">
    <source>
        <dbReference type="Proteomes" id="UP001157355"/>
    </source>
</evidence>
<keyword evidence="2" id="KW-1185">Reference proteome</keyword>
<gene>
    <name evidence="1" type="ORF">GCM10010873_07470</name>
</gene>
<dbReference type="AlphaFoldDB" id="A0AA37WZ10"/>
<sequence length="74" mass="8010">MTQTATLTTSPRSLRLILAAPFAGFAKSLAKLVAANPRLQQAERLSATTDAQLATIGKTRASEIYRIFGPQMYI</sequence>
<dbReference type="EMBL" id="BSPP01000004">
    <property type="protein sequence ID" value="GLS85773.1"/>
    <property type="molecule type" value="Genomic_DNA"/>
</dbReference>
<evidence type="ECO:0008006" key="3">
    <source>
        <dbReference type="Google" id="ProtNLM"/>
    </source>
</evidence>
<dbReference type="RefSeq" id="WP_284323995.1">
    <property type="nucleotide sequence ID" value="NZ_BSPP01000004.1"/>
</dbReference>